<dbReference type="EMBL" id="LR796319">
    <property type="protein sequence ID" value="CAB4136607.1"/>
    <property type="molecule type" value="Genomic_DNA"/>
</dbReference>
<name>A0A6J5LU98_9CAUD</name>
<evidence type="ECO:0000313" key="1">
    <source>
        <dbReference type="EMBL" id="CAB4136607.1"/>
    </source>
</evidence>
<protein>
    <recommendedName>
        <fullName evidence="2">Bacteriophage P22, Gp10, DNA-stabilising</fullName>
    </recommendedName>
</protein>
<reference evidence="1" key="1">
    <citation type="submission" date="2020-04" db="EMBL/GenBank/DDBJ databases">
        <authorList>
            <person name="Chiriac C."/>
            <person name="Salcher M."/>
            <person name="Ghai R."/>
            <person name="Kavagutti S V."/>
        </authorList>
    </citation>
    <scope>NUCLEOTIDE SEQUENCE</scope>
</reference>
<organism evidence="1">
    <name type="scientific">uncultured Caudovirales phage</name>
    <dbReference type="NCBI Taxonomy" id="2100421"/>
    <lineage>
        <taxon>Viruses</taxon>
        <taxon>Duplodnaviria</taxon>
        <taxon>Heunggongvirae</taxon>
        <taxon>Uroviricota</taxon>
        <taxon>Caudoviricetes</taxon>
        <taxon>Peduoviridae</taxon>
        <taxon>Maltschvirus</taxon>
        <taxon>Maltschvirus maltsch</taxon>
    </lineage>
</organism>
<sequence>MAQPIQTFSISAPGFFGLNTQDSPLDLAQGFALVATNCVIDQYGRIGSRKGWTRVNSSSGNLGANDVGVIHELVQTDGTLTVLFAGNNKIFKLGASNVVTELTYGGGGSAPTITASNWQCASLNGITYFFQTGHDPIIYDPAVSTTTYRRVSEKSGYVGTVPSGNLAISAYGRLWVASSSTDKVTVSFSDLIAGHVWSGGTTGTLDTSRVWPNGADEVQALAAHNGFLFIFGKRQILVYQGATTPSTMSISDTVGGIGCLARDSVQTTSSDVIFLSNSGVRSLMRTIQEKSAPERDLSKNVRNDLMSDVASQNLANIKSVYSEREGFYLLTMPVTQSVYCFDSKVILQDGSSRVTTWDSITPTALVALRSGAVYIGKNGYIGQYTGYNDYQSTYRMQYYTNHADLGNVNQTSILKKISVVVIGGTNQNLFIKWGFDFKTNYLSATTTIPVQGVSEYGIAEYGANATVVAEYSDGVALNTLKVSATGTGKVVQTGYESDINGSQLSIQKIEIQAKNGKLS</sequence>
<proteinExistence type="predicted"/>
<gene>
    <name evidence="1" type="ORF">UFOVP308_29</name>
</gene>
<evidence type="ECO:0008006" key="2">
    <source>
        <dbReference type="Google" id="ProtNLM"/>
    </source>
</evidence>
<accession>A0A6J5LU98</accession>